<proteinExistence type="predicted"/>
<dbReference type="AlphaFoldDB" id="A0AB36FK94"/>
<protein>
    <submittedName>
        <fullName evidence="1">Phosphoadenosine phosphosulfate reductase</fullName>
    </submittedName>
</protein>
<dbReference type="EMBL" id="MIPY01000076">
    <property type="protein sequence ID" value="OES23825.1"/>
    <property type="molecule type" value="Genomic_DNA"/>
</dbReference>
<name>A0AB36FK94_ALTMA</name>
<evidence type="ECO:0000313" key="2">
    <source>
        <dbReference type="Proteomes" id="UP000095392"/>
    </source>
</evidence>
<comment type="caution">
    <text evidence="1">The sequence shown here is derived from an EMBL/GenBank/DDBJ whole genome shotgun (WGS) entry which is preliminary data.</text>
</comment>
<accession>A0AB36FK94</accession>
<reference evidence="1 2" key="1">
    <citation type="submission" date="2016-09" db="EMBL/GenBank/DDBJ databases">
        <title>Draft Genome Sequence of four Alteromonas macleodii strains isolated from copper coupons and grown long-term at elevated copper levels.</title>
        <authorList>
            <person name="Cusick K."/>
            <person name="Dale J."/>
            <person name="Little B."/>
            <person name="Biffinger J."/>
        </authorList>
    </citation>
    <scope>NUCLEOTIDE SEQUENCE [LARGE SCALE GENOMIC DNA]</scope>
    <source>
        <strain evidence="1 2">KCP01</strain>
    </source>
</reference>
<dbReference type="InterPro" id="IPR014729">
    <property type="entry name" value="Rossmann-like_a/b/a_fold"/>
</dbReference>
<evidence type="ECO:0000313" key="1">
    <source>
        <dbReference type="EMBL" id="OES23825.1"/>
    </source>
</evidence>
<organism evidence="1 2">
    <name type="scientific">Alteromonas macleodii</name>
    <name type="common">Pseudoalteromonas macleodii</name>
    <dbReference type="NCBI Taxonomy" id="28108"/>
    <lineage>
        <taxon>Bacteria</taxon>
        <taxon>Pseudomonadati</taxon>
        <taxon>Pseudomonadota</taxon>
        <taxon>Gammaproteobacteria</taxon>
        <taxon>Alteromonadales</taxon>
        <taxon>Alteromonadaceae</taxon>
        <taxon>Alteromonas/Salinimonas group</taxon>
        <taxon>Alteromonas</taxon>
    </lineage>
</organism>
<sequence>MKCTENFDLFDLTGADKLAADSVEARDALIREYANNDDIKCHFYLSDSAGKDSQFAKLKVLELVPHHKITVVHANLTSEVEHDGVIEHIEKFTPPAIPVEVVQNPYRNLIDGILLRGKFMGGIARFCTSDYKVQQIDKFIRKDMKARGIKVAFNVTGIRAAESKMRSMKKPLFINKRLTTKSRTVFDWMPIFDASEDATYDAIYASGQHPHPAYGERGEKYSRLSCAFCYMASKGDLKEGAKQYPDKYASYIAIERVLDHSMFFKKVNGAAVKVSLEERAGVQVDELLVEQYVKAHTARQKRLLEAKREADLAKEIAKKEREAAKNKVDKNQLVMAI</sequence>
<dbReference type="Gene3D" id="3.40.50.620">
    <property type="entry name" value="HUPs"/>
    <property type="match status" value="1"/>
</dbReference>
<dbReference type="Proteomes" id="UP000095392">
    <property type="component" value="Unassembled WGS sequence"/>
</dbReference>
<dbReference type="RefSeq" id="WP_069945732.1">
    <property type="nucleotide sequence ID" value="NZ_MIPW01000049.1"/>
</dbReference>
<gene>
    <name evidence="1" type="ORF">BFV95_4910</name>
</gene>
<keyword evidence="2" id="KW-1185">Reference proteome</keyword>
<dbReference type="SUPFAM" id="SSF52402">
    <property type="entry name" value="Adenine nucleotide alpha hydrolases-like"/>
    <property type="match status" value="1"/>
</dbReference>